<organism evidence="2 3">
    <name type="scientific">Pararge aegeria aegeria</name>
    <dbReference type="NCBI Taxonomy" id="348720"/>
    <lineage>
        <taxon>Eukaryota</taxon>
        <taxon>Metazoa</taxon>
        <taxon>Ecdysozoa</taxon>
        <taxon>Arthropoda</taxon>
        <taxon>Hexapoda</taxon>
        <taxon>Insecta</taxon>
        <taxon>Pterygota</taxon>
        <taxon>Neoptera</taxon>
        <taxon>Endopterygota</taxon>
        <taxon>Lepidoptera</taxon>
        <taxon>Glossata</taxon>
        <taxon>Ditrysia</taxon>
        <taxon>Papilionoidea</taxon>
        <taxon>Nymphalidae</taxon>
        <taxon>Satyrinae</taxon>
        <taxon>Satyrini</taxon>
        <taxon>Parargina</taxon>
        <taxon>Pararge</taxon>
    </lineage>
</organism>
<evidence type="ECO:0000313" key="2">
    <source>
        <dbReference type="EMBL" id="CAH2267579.1"/>
    </source>
</evidence>
<protein>
    <submittedName>
        <fullName evidence="2">Jg11868 protein</fullName>
    </submittedName>
</protein>
<dbReference type="Proteomes" id="UP000838756">
    <property type="component" value="Unassembled WGS sequence"/>
</dbReference>
<gene>
    <name evidence="2" type="primary">jg11868</name>
    <name evidence="2" type="ORF">PAEG_LOCUS26095</name>
</gene>
<evidence type="ECO:0000313" key="3">
    <source>
        <dbReference type="Proteomes" id="UP000838756"/>
    </source>
</evidence>
<keyword evidence="3" id="KW-1185">Reference proteome</keyword>
<dbReference type="AlphaFoldDB" id="A0A8S4SJX1"/>
<sequence>MRRDDDHMTKKVMNIEDGKRDRGRPPITWLRTFKYDIIASNTTKETTHNRTVWRRNTRKADHKLIGIKARRKKKERRRINTSPSSPKEDVADNHRKVVTACHSVTRDWGLAQKLAGVERQGLTTWGTST</sequence>
<feature type="compositionally biased region" description="Basic residues" evidence="1">
    <location>
        <begin position="69"/>
        <end position="79"/>
    </location>
</feature>
<feature type="region of interest" description="Disordered" evidence="1">
    <location>
        <begin position="69"/>
        <end position="94"/>
    </location>
</feature>
<proteinExistence type="predicted"/>
<accession>A0A8S4SJX1</accession>
<reference evidence="2" key="1">
    <citation type="submission" date="2022-03" db="EMBL/GenBank/DDBJ databases">
        <authorList>
            <person name="Lindestad O."/>
        </authorList>
    </citation>
    <scope>NUCLEOTIDE SEQUENCE</scope>
</reference>
<dbReference type="OrthoDB" id="424543at2759"/>
<dbReference type="EMBL" id="CAKXAJ010026368">
    <property type="protein sequence ID" value="CAH2267579.1"/>
    <property type="molecule type" value="Genomic_DNA"/>
</dbReference>
<comment type="caution">
    <text evidence="2">The sequence shown here is derived from an EMBL/GenBank/DDBJ whole genome shotgun (WGS) entry which is preliminary data.</text>
</comment>
<evidence type="ECO:0000256" key="1">
    <source>
        <dbReference type="SAM" id="MobiDB-lite"/>
    </source>
</evidence>
<name>A0A8S4SJX1_9NEOP</name>
<feature type="region of interest" description="Disordered" evidence="1">
    <location>
        <begin position="1"/>
        <end position="23"/>
    </location>
</feature>